<comment type="caution">
    <text evidence="3">The sequence shown here is derived from an EMBL/GenBank/DDBJ whole genome shotgun (WGS) entry which is preliminary data.</text>
</comment>
<dbReference type="SUPFAM" id="SSF49299">
    <property type="entry name" value="PKD domain"/>
    <property type="match status" value="1"/>
</dbReference>
<proteinExistence type="predicted"/>
<dbReference type="InterPro" id="IPR013783">
    <property type="entry name" value="Ig-like_fold"/>
</dbReference>
<sequence>MVNVLHTNPEAQTLDTELLGVPVQVRAVPIEYHWDLGDGNTITTTKPGEPFPSEQVTATYSHEGWYDITLTTTFAGQFSVDGGEWQDIDGTIEIASDPVEIFSKSLESRLVNSDVPVDEDTDPWIPARSPETEGPRDPEATHREI</sequence>
<dbReference type="Gene3D" id="2.60.40.10">
    <property type="entry name" value="Immunoglobulins"/>
    <property type="match status" value="1"/>
</dbReference>
<dbReference type="InterPro" id="IPR035986">
    <property type="entry name" value="PKD_dom_sf"/>
</dbReference>
<reference evidence="3 4" key="1">
    <citation type="submission" date="2020-10" db="EMBL/GenBank/DDBJ databases">
        <title>Draft genome and description of Brachybacterium epidermidis sp nov.</title>
        <authorList>
            <person name="Boxberger M."/>
            <person name="La Scola B."/>
        </authorList>
    </citation>
    <scope>NUCLEOTIDE SEQUENCE [LARGE SCALE GENOMIC DNA]</scope>
    <source>
        <strain evidence="3 4">Marseille-Q2903</strain>
    </source>
</reference>
<dbReference type="PROSITE" id="PS50093">
    <property type="entry name" value="PKD"/>
    <property type="match status" value="1"/>
</dbReference>
<evidence type="ECO:0000313" key="4">
    <source>
        <dbReference type="Proteomes" id="UP000644727"/>
    </source>
</evidence>
<feature type="domain" description="PKD" evidence="2">
    <location>
        <begin position="29"/>
        <end position="73"/>
    </location>
</feature>
<dbReference type="InterPro" id="IPR000601">
    <property type="entry name" value="PKD_dom"/>
</dbReference>
<accession>A0ABR9W0V1</accession>
<feature type="region of interest" description="Disordered" evidence="1">
    <location>
        <begin position="112"/>
        <end position="145"/>
    </location>
</feature>
<evidence type="ECO:0000313" key="3">
    <source>
        <dbReference type="EMBL" id="MBE9404064.1"/>
    </source>
</evidence>
<dbReference type="CDD" id="cd00146">
    <property type="entry name" value="PKD"/>
    <property type="match status" value="1"/>
</dbReference>
<organism evidence="3 4">
    <name type="scientific">Brachybacterium epidermidis</name>
    <dbReference type="NCBI Taxonomy" id="2781983"/>
    <lineage>
        <taxon>Bacteria</taxon>
        <taxon>Bacillati</taxon>
        <taxon>Actinomycetota</taxon>
        <taxon>Actinomycetes</taxon>
        <taxon>Micrococcales</taxon>
        <taxon>Dermabacteraceae</taxon>
        <taxon>Brachybacterium</taxon>
    </lineage>
</organism>
<evidence type="ECO:0000259" key="2">
    <source>
        <dbReference type="PROSITE" id="PS50093"/>
    </source>
</evidence>
<gene>
    <name evidence="3" type="ORF">IOE58_07630</name>
</gene>
<name>A0ABR9W0V1_9MICO</name>
<keyword evidence="4" id="KW-1185">Reference proteome</keyword>
<dbReference type="EMBL" id="JADEYR010000006">
    <property type="protein sequence ID" value="MBE9404064.1"/>
    <property type="molecule type" value="Genomic_DNA"/>
</dbReference>
<protein>
    <submittedName>
        <fullName evidence="3">PKD domain-containing protein</fullName>
    </submittedName>
</protein>
<evidence type="ECO:0000256" key="1">
    <source>
        <dbReference type="SAM" id="MobiDB-lite"/>
    </source>
</evidence>
<dbReference type="Proteomes" id="UP000644727">
    <property type="component" value="Unassembled WGS sequence"/>
</dbReference>
<feature type="compositionally biased region" description="Basic and acidic residues" evidence="1">
    <location>
        <begin position="130"/>
        <end position="145"/>
    </location>
</feature>
<dbReference type="Pfam" id="PF00801">
    <property type="entry name" value="PKD"/>
    <property type="match status" value="1"/>
</dbReference>